<dbReference type="Gene3D" id="1.20.1250.20">
    <property type="entry name" value="MFS general substrate transporter like domains"/>
    <property type="match status" value="1"/>
</dbReference>
<feature type="transmembrane region" description="Helical" evidence="2">
    <location>
        <begin position="88"/>
        <end position="110"/>
    </location>
</feature>
<keyword evidence="2" id="KW-0472">Membrane</keyword>
<feature type="compositionally biased region" description="Low complexity" evidence="1">
    <location>
        <begin position="378"/>
        <end position="390"/>
    </location>
</feature>
<dbReference type="AlphaFoldDB" id="A0A182X3F1"/>
<dbReference type="GO" id="GO:0008028">
    <property type="term" value="F:monocarboxylic acid transmembrane transporter activity"/>
    <property type="evidence" value="ECO:0007669"/>
    <property type="project" value="TreeGrafter"/>
</dbReference>
<evidence type="ECO:0000259" key="3">
    <source>
        <dbReference type="PROSITE" id="PS50954"/>
    </source>
</evidence>
<dbReference type="PROSITE" id="PS50954">
    <property type="entry name" value="LEM"/>
    <property type="match status" value="1"/>
</dbReference>
<feature type="compositionally biased region" description="Pro residues" evidence="1">
    <location>
        <begin position="535"/>
        <end position="545"/>
    </location>
</feature>
<feature type="compositionally biased region" description="Basic and acidic residues" evidence="1">
    <location>
        <begin position="613"/>
        <end position="623"/>
    </location>
</feature>
<dbReference type="SUPFAM" id="SSF63451">
    <property type="entry name" value="LEM domain"/>
    <property type="match status" value="1"/>
</dbReference>
<dbReference type="Proteomes" id="UP000076407">
    <property type="component" value="Unassembled WGS sequence"/>
</dbReference>
<evidence type="ECO:0000256" key="1">
    <source>
        <dbReference type="SAM" id="MobiDB-lite"/>
    </source>
</evidence>
<dbReference type="SUPFAM" id="SSF103473">
    <property type="entry name" value="MFS general substrate transporter"/>
    <property type="match status" value="1"/>
</dbReference>
<feature type="transmembrane region" description="Helical" evidence="2">
    <location>
        <begin position="155"/>
        <end position="177"/>
    </location>
</feature>
<dbReference type="PANTHER" id="PTHR11360">
    <property type="entry name" value="MONOCARBOXYLATE TRANSPORTER"/>
    <property type="match status" value="1"/>
</dbReference>
<dbReference type="Gene3D" id="1.10.720.40">
    <property type="match status" value="1"/>
</dbReference>
<organism evidence="4 5">
    <name type="scientific">Anopheles quadriannulatus</name>
    <name type="common">Mosquito</name>
    <dbReference type="NCBI Taxonomy" id="34691"/>
    <lineage>
        <taxon>Eukaryota</taxon>
        <taxon>Metazoa</taxon>
        <taxon>Ecdysozoa</taxon>
        <taxon>Arthropoda</taxon>
        <taxon>Hexapoda</taxon>
        <taxon>Insecta</taxon>
        <taxon>Pterygota</taxon>
        <taxon>Neoptera</taxon>
        <taxon>Endopterygota</taxon>
        <taxon>Diptera</taxon>
        <taxon>Nematocera</taxon>
        <taxon>Culicoidea</taxon>
        <taxon>Culicidae</taxon>
        <taxon>Anophelinae</taxon>
        <taxon>Anopheles</taxon>
    </lineage>
</organism>
<dbReference type="InterPro" id="IPR011015">
    <property type="entry name" value="LEM/LEM-like_dom_sf"/>
</dbReference>
<evidence type="ECO:0000313" key="5">
    <source>
        <dbReference type="Proteomes" id="UP000076407"/>
    </source>
</evidence>
<dbReference type="CDD" id="cd12934">
    <property type="entry name" value="LEM"/>
    <property type="match status" value="1"/>
</dbReference>
<feature type="compositionally biased region" description="Polar residues" evidence="1">
    <location>
        <begin position="695"/>
        <end position="711"/>
    </location>
</feature>
<feature type="compositionally biased region" description="Low complexity" evidence="1">
    <location>
        <begin position="602"/>
        <end position="611"/>
    </location>
</feature>
<dbReference type="SMART" id="SM00540">
    <property type="entry name" value="LEM"/>
    <property type="match status" value="1"/>
</dbReference>
<feature type="domain" description="LEM" evidence="3">
    <location>
        <begin position="283"/>
        <end position="327"/>
    </location>
</feature>
<accession>A0A182X3F1</accession>
<dbReference type="InterPro" id="IPR011701">
    <property type="entry name" value="MFS"/>
</dbReference>
<feature type="compositionally biased region" description="Low complexity" evidence="1">
    <location>
        <begin position="552"/>
        <end position="569"/>
    </location>
</feature>
<keyword evidence="2" id="KW-0812">Transmembrane</keyword>
<evidence type="ECO:0000313" key="4">
    <source>
        <dbReference type="EnsemblMetazoa" id="AQUA004327-PA"/>
    </source>
</evidence>
<feature type="transmembrane region" description="Helical" evidence="2">
    <location>
        <begin position="733"/>
        <end position="751"/>
    </location>
</feature>
<feature type="transmembrane region" description="Helical" evidence="2">
    <location>
        <begin position="63"/>
        <end position="82"/>
    </location>
</feature>
<reference evidence="4" key="1">
    <citation type="submission" date="2020-05" db="UniProtKB">
        <authorList>
            <consortium name="EnsemblMetazoa"/>
        </authorList>
    </citation>
    <scope>IDENTIFICATION</scope>
    <source>
        <strain evidence="4">SANGQUA</strain>
    </source>
</reference>
<proteinExistence type="predicted"/>
<keyword evidence="5" id="KW-1185">Reference proteome</keyword>
<dbReference type="EnsemblMetazoa" id="AQUA004327-RA">
    <property type="protein sequence ID" value="AQUA004327-PA"/>
    <property type="gene ID" value="AQUA004327"/>
</dbReference>
<protein>
    <recommendedName>
        <fullName evidence="3">LEM domain-containing protein</fullName>
    </recommendedName>
</protein>
<feature type="transmembrane region" description="Helical" evidence="2">
    <location>
        <begin position="122"/>
        <end position="143"/>
    </location>
</feature>
<feature type="compositionally biased region" description="Low complexity" evidence="1">
    <location>
        <begin position="433"/>
        <end position="447"/>
    </location>
</feature>
<feature type="transmembrane region" description="Helical" evidence="2">
    <location>
        <begin position="30"/>
        <end position="51"/>
    </location>
</feature>
<evidence type="ECO:0000256" key="2">
    <source>
        <dbReference type="SAM" id="Phobius"/>
    </source>
</evidence>
<feature type="region of interest" description="Disordered" evidence="1">
    <location>
        <begin position="527"/>
        <end position="629"/>
    </location>
</feature>
<name>A0A182X3F1_ANOQN</name>
<dbReference type="Pfam" id="PF07690">
    <property type="entry name" value="MFS_1"/>
    <property type="match status" value="1"/>
</dbReference>
<dbReference type="Pfam" id="PF03020">
    <property type="entry name" value="LEM"/>
    <property type="match status" value="1"/>
</dbReference>
<keyword evidence="2" id="KW-1133">Transmembrane helix</keyword>
<dbReference type="PANTHER" id="PTHR11360:SF229">
    <property type="entry name" value="AGAP007601-PA"/>
    <property type="match status" value="1"/>
</dbReference>
<dbReference type="VEuPathDB" id="VectorBase:AQUA004327"/>
<feature type="region of interest" description="Disordered" evidence="1">
    <location>
        <begin position="641"/>
        <end position="711"/>
    </location>
</feature>
<dbReference type="InterPro" id="IPR050327">
    <property type="entry name" value="Proton-linked_MCT"/>
</dbReference>
<dbReference type="InterPro" id="IPR003887">
    <property type="entry name" value="LEM_dom"/>
</dbReference>
<feature type="transmembrane region" description="Helical" evidence="2">
    <location>
        <begin position="262"/>
        <end position="279"/>
    </location>
</feature>
<dbReference type="InterPro" id="IPR036259">
    <property type="entry name" value="MFS_trans_sf"/>
</dbReference>
<feature type="compositionally biased region" description="Basic and acidic residues" evidence="1">
    <location>
        <begin position="570"/>
        <end position="580"/>
    </location>
</feature>
<feature type="compositionally biased region" description="Polar residues" evidence="1">
    <location>
        <begin position="662"/>
        <end position="672"/>
    </location>
</feature>
<feature type="region of interest" description="Disordered" evidence="1">
    <location>
        <begin position="344"/>
        <end position="456"/>
    </location>
</feature>
<feature type="transmembrane region" description="Helical" evidence="2">
    <location>
        <begin position="229"/>
        <end position="250"/>
    </location>
</feature>
<sequence length="752" mass="82241">MSTPTVFNQSLVSVFGLMFADYLASLGEHAFGAALVMNVMNISLNFSGLITGPIIKHFNPRKAAILGSLLTGTALSLCSYSTKLWQIVLSYSVTFGFGLGLIQSSTFVALNSYFRHRKGRAVGFALAGTGIGQILMPLLVQYLLSNFNFRDTTLIIGGLAFNGVSYLKTSGICLVVARSVMAEMRSLVPLMVTSAFYGIFRSITIVNQNLTVAEYCGERKIEKMLPNALGFNMVTKGILVLTLGQILGWFADFTGSYSLNLHAQNLLLFVCSFLGVHLTRNMADNFDDMSNDQLRLKLLEFGLSNMPVTSTTRKVLIKKLRNHISTNGGGGGAGKARRETIHLTKYSSDEDSEPVSSQPAGTKKTAVTAKKEQTNRRATIASAGTAAASTKLPKFISASQPTPKVSETLPPEPGSASKRRSGRVTPVKDKDVASSAASTKAAPKVPAILEDSDDDMVPLTQLTQRERKSKSPSLSRAEMLTTSYIHQMEVTAQKVPEPIEEEMEVDVPEMGKNEQDMDVIVLDDEEDSDLASVSMPPPQQPPKPAPLKESFSQTTSETRRTFTTATTMTDSRKGKEERVFAEPAPLKYGTTERTLPKPTFASPSIRSSMSSAVREETGPKYDPTDSPYLSEFTKRLSRLRAEAAQQPGGVSRESPSRRTMFEGSTTTSSLRSTYAPRDEYEASSSSRYRAGRQTMAPTVSTVGRRTATQTSGVRSSMRQELLALDRKYSIRKIFYSLIIVLVVIFLFVFFFL</sequence>